<feature type="region of interest" description="Disordered" evidence="1">
    <location>
        <begin position="1249"/>
        <end position="1274"/>
    </location>
</feature>
<evidence type="ECO:0000256" key="1">
    <source>
        <dbReference type="SAM" id="MobiDB-lite"/>
    </source>
</evidence>
<dbReference type="AlphaFoldDB" id="A0A286GBF1"/>
<dbReference type="OrthoDB" id="8263000at2"/>
<evidence type="ECO:0000313" key="2">
    <source>
        <dbReference type="EMBL" id="SOD92831.1"/>
    </source>
</evidence>
<gene>
    <name evidence="2" type="ORF">SAMN06269250_4209</name>
</gene>
<accession>A0A286GBF1</accession>
<dbReference type="Proteomes" id="UP000219452">
    <property type="component" value="Unassembled WGS sequence"/>
</dbReference>
<keyword evidence="3" id="KW-1185">Reference proteome</keyword>
<reference evidence="3" key="1">
    <citation type="submission" date="2017-09" db="EMBL/GenBank/DDBJ databases">
        <authorList>
            <person name="Varghese N."/>
            <person name="Submissions S."/>
        </authorList>
    </citation>
    <scope>NUCLEOTIDE SEQUENCE [LARGE SCALE GENOMIC DNA]</scope>
    <source>
        <strain evidence="3">DSM 29961</strain>
    </source>
</reference>
<name>A0A286GBF1_9BACT</name>
<organism evidence="2 3">
    <name type="scientific">Spirosoma fluviale</name>
    <dbReference type="NCBI Taxonomy" id="1597977"/>
    <lineage>
        <taxon>Bacteria</taxon>
        <taxon>Pseudomonadati</taxon>
        <taxon>Bacteroidota</taxon>
        <taxon>Cytophagia</taxon>
        <taxon>Cytophagales</taxon>
        <taxon>Cytophagaceae</taxon>
        <taxon>Spirosoma</taxon>
    </lineage>
</organism>
<dbReference type="EMBL" id="OCNH01000003">
    <property type="protein sequence ID" value="SOD92831.1"/>
    <property type="molecule type" value="Genomic_DNA"/>
</dbReference>
<protein>
    <submittedName>
        <fullName evidence="2">Uncharacterized protein</fullName>
    </submittedName>
</protein>
<sequence>MIQKLAPIPKQPVLKAAEDFYRLRREGIGFIEQMGSHLWTDYNIHDPGITILEALCYAFTDLAYRIGWDIKDLLASPPPATMPTKPLRPYADQAFFTARDILTVNPVTPDDFRRLLIDLDRVRNAWVFCKECACELHYYAWCEAGQLMLSYKKPTNSLLKPVKVDPRGLYEVLLELEADPELGDLNDRKLETTQVVFDADSKPVSLKLELRFPALALADQSAYARFTEFDSATNEFARKITKIKVLKISRTKPETTFTTTAILQRYWRDVFYVSFEITFDTGAPLVIPNAALRLYGGTDAKGRTIVKKQPGDPVVADQFRLTDMLEETSVLGSIQRYRQKLRKAGEAIAIAKTTLHNYRNLDEDYCQIKVVDVEDVAVCADVEVAPDADIERIQAQIWFEIDRYFNPPVPFYSLQELLDAKQPVEGIFNGPALENGFIKADELQAAGLKTVLRTSDIINRLMDIKGVIAVNELLLSKYDAEGNIIKGAADPVQTDTGLIFDPNRFSAKWQLWVSTLHQPRLYYNQSQFLFYKNGLPFRPRMDEALDTLTQLRGEAERPKIKPTPDKITNDLPAPVGKFRNPEAYFPVQYSFPMTYGIGPEGLPSTATPQRRAQAKQLKAYLMVFEQLLGNTLSQVAHSGKLFSLESSINKTYYGRLFDKTAIEGYTDIVSASLTSDVLQELVESGPEFEERRNRFLDHLLARFGEQFSEYALMLTTLEGQHIAQKRLIDDKISFLKAYPTISHDRGKAFNYQKNQNNPANASGLKRRISLLLGYPNLTFTINLSGSGPYTVTSYTLTDTPYKTNTVDETATVWLTGTLTVAVSEADEETARYKAFEQIGEILEQMIQPDSYEIVAEQGKFRLNVRADNGDLLGTYPTLFDTETDAKAIVDEFLGWSSNERALVVEHLLLRPKFPGDALYPACADGDCGTCGDEDPYSFRLTYVMPGWTAPFSKNLDMRRFANRTIQQETPAHLLGKICWVSNDGFIENPCDPVVAQLAELLEEKGKTTTDVRPSPDEACTCALALYTKFSLAFKSWYADKTLTYFHPDALQTALEKEFSTRLKPADVSCTTVLDAALWVSVQSIMVTHFVQIAFSGLQFERFEDAWQAWLQANAAIDWTEQQLQERVEGILSTNVEKTLVPLADQQAKLCQCATAILTTYGMNFYTWMEANVKAGVDIKALDFTKFDPDKPAPLTLCTNFTFSADTLKTVKAFLTARYATYVEVSYRLRVVVDRLSKLRNTYPGATLHDCDDGSDQNPVRLGSTALGNYPTKKQ</sequence>
<evidence type="ECO:0000313" key="3">
    <source>
        <dbReference type="Proteomes" id="UP000219452"/>
    </source>
</evidence>
<proteinExistence type="predicted"/>